<name>A0A7D9L0E8_PARCT</name>
<organism evidence="1 2">
    <name type="scientific">Paramuricea clavata</name>
    <name type="common">Red gorgonian</name>
    <name type="synonym">Violescent sea-whip</name>
    <dbReference type="NCBI Taxonomy" id="317549"/>
    <lineage>
        <taxon>Eukaryota</taxon>
        <taxon>Metazoa</taxon>
        <taxon>Cnidaria</taxon>
        <taxon>Anthozoa</taxon>
        <taxon>Octocorallia</taxon>
        <taxon>Malacalcyonacea</taxon>
        <taxon>Plexauridae</taxon>
        <taxon>Paramuricea</taxon>
    </lineage>
</organism>
<dbReference type="AlphaFoldDB" id="A0A7D9L0E8"/>
<protein>
    <submittedName>
        <fullName evidence="1">Uncharacterized protein</fullName>
    </submittedName>
</protein>
<comment type="caution">
    <text evidence="1">The sequence shown here is derived from an EMBL/GenBank/DDBJ whole genome shotgun (WGS) entry which is preliminary data.</text>
</comment>
<sequence length="170" mass="19697">MIRKQKKTEETYSTFSGILRTLQPGLLEQLAFGTDDEQVLISGFQNNFDRSINLLYELHLQKNVEKKLQELQIPKQRKSEIVADIFGRMRSGVLERDLTDSKSEEDFDAMLTNLEERWSALDANGKVFFQWFNSKKRNEFLNSVISPVRQRAGLGCPPERFTTNCSEQTN</sequence>
<evidence type="ECO:0000313" key="2">
    <source>
        <dbReference type="Proteomes" id="UP001152795"/>
    </source>
</evidence>
<gene>
    <name evidence="1" type="ORF">PACLA_8A049763</name>
</gene>
<dbReference type="Proteomes" id="UP001152795">
    <property type="component" value="Unassembled WGS sequence"/>
</dbReference>
<reference evidence="1" key="1">
    <citation type="submission" date="2020-04" db="EMBL/GenBank/DDBJ databases">
        <authorList>
            <person name="Alioto T."/>
            <person name="Alioto T."/>
            <person name="Gomez Garrido J."/>
        </authorList>
    </citation>
    <scope>NUCLEOTIDE SEQUENCE</scope>
    <source>
        <strain evidence="1">A484AB</strain>
    </source>
</reference>
<dbReference type="OrthoDB" id="5987462at2759"/>
<accession>A0A7D9L0E8</accession>
<dbReference type="EMBL" id="CACRXK020012542">
    <property type="protein sequence ID" value="CAB4023524.1"/>
    <property type="molecule type" value="Genomic_DNA"/>
</dbReference>
<proteinExistence type="predicted"/>
<evidence type="ECO:0000313" key="1">
    <source>
        <dbReference type="EMBL" id="CAB4023524.1"/>
    </source>
</evidence>
<keyword evidence="2" id="KW-1185">Reference proteome</keyword>